<reference evidence="2 3" key="1">
    <citation type="journal article" date="2021" name="BMC Genomics">
        <title>Datura genome reveals duplications of psychoactive alkaloid biosynthetic genes and high mutation rate following tissue culture.</title>
        <authorList>
            <person name="Rajewski A."/>
            <person name="Carter-House D."/>
            <person name="Stajich J."/>
            <person name="Litt A."/>
        </authorList>
    </citation>
    <scope>NUCLEOTIDE SEQUENCE [LARGE SCALE GENOMIC DNA]</scope>
    <source>
        <strain evidence="2">AR-01</strain>
    </source>
</reference>
<dbReference type="Proteomes" id="UP000823775">
    <property type="component" value="Unassembled WGS sequence"/>
</dbReference>
<gene>
    <name evidence="2" type="ORF">HAX54_033485</name>
</gene>
<keyword evidence="3" id="KW-1185">Reference proteome</keyword>
<proteinExistence type="predicted"/>
<feature type="non-terminal residue" evidence="2">
    <location>
        <position position="1"/>
    </location>
</feature>
<evidence type="ECO:0000313" key="2">
    <source>
        <dbReference type="EMBL" id="MCD9644940.1"/>
    </source>
</evidence>
<sequence length="182" mass="20595">KGLARWMFEARHEDGKRLGNSAGRGRGFGTQDRPLAPNLGTREAEDVCTCTCATFAFVLLVATDRRMAPAGHACKQWDDSRARRACVLTWAPACAQTWVLACARTPKTRRETRSWQAQAGARTRQTRRETRSWQVQAGARTRQVRREKWNRPRIFRDVAGRALNAGTWSLSFVTTGWKAAYK</sequence>
<protein>
    <submittedName>
        <fullName evidence="2">Uncharacterized protein</fullName>
    </submittedName>
</protein>
<dbReference type="EMBL" id="JACEIK010004292">
    <property type="protein sequence ID" value="MCD9644940.1"/>
    <property type="molecule type" value="Genomic_DNA"/>
</dbReference>
<evidence type="ECO:0000256" key="1">
    <source>
        <dbReference type="SAM" id="MobiDB-lite"/>
    </source>
</evidence>
<feature type="region of interest" description="Disordered" evidence="1">
    <location>
        <begin position="17"/>
        <end position="37"/>
    </location>
</feature>
<comment type="caution">
    <text evidence="2">The sequence shown here is derived from an EMBL/GenBank/DDBJ whole genome shotgun (WGS) entry which is preliminary data.</text>
</comment>
<accession>A0ABS8VG72</accession>
<name>A0ABS8VG72_DATST</name>
<evidence type="ECO:0000313" key="3">
    <source>
        <dbReference type="Proteomes" id="UP000823775"/>
    </source>
</evidence>
<organism evidence="2 3">
    <name type="scientific">Datura stramonium</name>
    <name type="common">Jimsonweed</name>
    <name type="synonym">Common thornapple</name>
    <dbReference type="NCBI Taxonomy" id="4076"/>
    <lineage>
        <taxon>Eukaryota</taxon>
        <taxon>Viridiplantae</taxon>
        <taxon>Streptophyta</taxon>
        <taxon>Embryophyta</taxon>
        <taxon>Tracheophyta</taxon>
        <taxon>Spermatophyta</taxon>
        <taxon>Magnoliopsida</taxon>
        <taxon>eudicotyledons</taxon>
        <taxon>Gunneridae</taxon>
        <taxon>Pentapetalae</taxon>
        <taxon>asterids</taxon>
        <taxon>lamiids</taxon>
        <taxon>Solanales</taxon>
        <taxon>Solanaceae</taxon>
        <taxon>Solanoideae</taxon>
        <taxon>Datureae</taxon>
        <taxon>Datura</taxon>
    </lineage>
</organism>